<proteinExistence type="predicted"/>
<dbReference type="InterPro" id="IPR010235">
    <property type="entry name" value="HepT"/>
</dbReference>
<dbReference type="RefSeq" id="WP_431191132.1">
    <property type="nucleotide sequence ID" value="NZ_JAMPKX010000002.1"/>
</dbReference>
<dbReference type="NCBIfam" id="TIGR01987">
    <property type="entry name" value="HI0074"/>
    <property type="match status" value="1"/>
</dbReference>
<dbReference type="Proteomes" id="UP001482513">
    <property type="component" value="Unassembled WGS sequence"/>
</dbReference>
<dbReference type="SUPFAM" id="SSF81593">
    <property type="entry name" value="Nucleotidyltransferase substrate binding subunit/domain"/>
    <property type="match status" value="1"/>
</dbReference>
<reference evidence="1 2" key="1">
    <citation type="submission" date="2022-04" db="EMBL/GenBank/DDBJ databases">
        <title>Positive selection, recombination, and allopatry shape intraspecific diversity of widespread and dominant cyanobacteria.</title>
        <authorList>
            <person name="Wei J."/>
            <person name="Shu W."/>
            <person name="Hu C."/>
        </authorList>
    </citation>
    <scope>NUCLEOTIDE SEQUENCE [LARGE SCALE GENOMIC DNA]</scope>
    <source>
        <strain evidence="1 2">DQ-A4</strain>
    </source>
</reference>
<organism evidence="1 2">
    <name type="scientific">Leptolyngbya subtilissima DQ-A4</name>
    <dbReference type="NCBI Taxonomy" id="2933933"/>
    <lineage>
        <taxon>Bacteria</taxon>
        <taxon>Bacillati</taxon>
        <taxon>Cyanobacteriota</taxon>
        <taxon>Cyanophyceae</taxon>
        <taxon>Leptolyngbyales</taxon>
        <taxon>Leptolyngbyaceae</taxon>
        <taxon>Leptolyngbya group</taxon>
        <taxon>Leptolyngbya</taxon>
    </lineage>
</organism>
<accession>A0ABV0K417</accession>
<gene>
    <name evidence="1" type="ORF">NC992_07425</name>
</gene>
<evidence type="ECO:0000313" key="2">
    <source>
        <dbReference type="Proteomes" id="UP001482513"/>
    </source>
</evidence>
<dbReference type="EMBL" id="JAMPKX010000002">
    <property type="protein sequence ID" value="MEP0946697.1"/>
    <property type="molecule type" value="Genomic_DNA"/>
</dbReference>
<sequence length="139" mass="15912">MPSAPMHPPDTRWVQRFANFERTFLLLRDALDIESPSLVERAGIIQFFELAFELAWKVMKDYEEAEGIVVKTPREAIKQGFQIGLIAQGHGWMNALQDRNLTTHTYNEATAIAVETSIRNDYFPLLAELYQVLKVKTDG</sequence>
<dbReference type="Gene3D" id="1.20.120.330">
    <property type="entry name" value="Nucleotidyltransferases domain 2"/>
    <property type="match status" value="1"/>
</dbReference>
<dbReference type="Pfam" id="PF08780">
    <property type="entry name" value="NTase_sub_bind"/>
    <property type="match status" value="1"/>
</dbReference>
<comment type="caution">
    <text evidence="1">The sequence shown here is derived from an EMBL/GenBank/DDBJ whole genome shotgun (WGS) entry which is preliminary data.</text>
</comment>
<evidence type="ECO:0000313" key="1">
    <source>
        <dbReference type="EMBL" id="MEP0946697.1"/>
    </source>
</evidence>
<name>A0ABV0K417_9CYAN</name>
<keyword evidence="2" id="KW-1185">Reference proteome</keyword>
<protein>
    <submittedName>
        <fullName evidence="1">Nucleotidyltransferase substrate binding protein</fullName>
    </submittedName>
</protein>